<evidence type="ECO:0000256" key="9">
    <source>
        <dbReference type="SAM" id="MobiDB-lite"/>
    </source>
</evidence>
<accession>A0A6A4VKU3</accession>
<feature type="disulfide bond" evidence="6">
    <location>
        <begin position="207"/>
        <end position="220"/>
    </location>
</feature>
<dbReference type="PANTHER" id="PTHR11716:SF107">
    <property type="entry name" value="PHOSPHOLIPASE A2"/>
    <property type="match status" value="1"/>
</dbReference>
<dbReference type="SUPFAM" id="SSF48619">
    <property type="entry name" value="Phospholipase A2, PLA2"/>
    <property type="match status" value="1"/>
</dbReference>
<evidence type="ECO:0000256" key="6">
    <source>
        <dbReference type="PIRSR" id="PIRSR601211-3"/>
    </source>
</evidence>
<dbReference type="PANTHER" id="PTHR11716">
    <property type="entry name" value="PHOSPHOLIPASE A2 FAMILY MEMBER"/>
    <property type="match status" value="1"/>
</dbReference>
<proteinExistence type="inferred from homology"/>
<feature type="disulfide bond" evidence="6">
    <location>
        <begin position="168"/>
        <end position="229"/>
    </location>
</feature>
<comment type="subcellular location">
    <subcellularLocation>
        <location evidence="1 8">Secreted</location>
    </subcellularLocation>
</comment>
<dbReference type="GO" id="GO:0006644">
    <property type="term" value="P:phospholipid metabolic process"/>
    <property type="evidence" value="ECO:0007669"/>
    <property type="project" value="InterPro"/>
</dbReference>
<dbReference type="PROSITE" id="PS00118">
    <property type="entry name" value="PA2_HIS"/>
    <property type="match status" value="1"/>
</dbReference>
<evidence type="ECO:0000259" key="10">
    <source>
        <dbReference type="SMART" id="SM00085"/>
    </source>
</evidence>
<comment type="similarity">
    <text evidence="7">Belongs to the phospholipase A2 family.</text>
</comment>
<protein>
    <recommendedName>
        <fullName evidence="8">Phospholipase A2</fullName>
        <ecNumber evidence="8">3.1.1.4</ecNumber>
    </recommendedName>
</protein>
<reference evidence="11 12" key="1">
    <citation type="submission" date="2019-07" db="EMBL/GenBank/DDBJ databases">
        <title>Draft genome assembly of a fouling barnacle, Amphibalanus amphitrite (Darwin, 1854): The first reference genome for Thecostraca.</title>
        <authorList>
            <person name="Kim W."/>
        </authorList>
    </citation>
    <scope>NUCLEOTIDE SEQUENCE [LARGE SCALE GENOMIC DNA]</scope>
    <source>
        <strain evidence="11">SNU_AA5</strain>
        <tissue evidence="11">Soma without cirri and trophi</tissue>
    </source>
</reference>
<feature type="active site" evidence="4">
    <location>
        <position position="223"/>
    </location>
</feature>
<comment type="caution">
    <text evidence="11">The sequence shown here is derived from an EMBL/GenBank/DDBJ whole genome shotgun (WGS) entry which is preliminary data.</text>
</comment>
<feature type="disulfide bond" evidence="6">
    <location>
        <begin position="175"/>
        <end position="222"/>
    </location>
</feature>
<dbReference type="InterPro" id="IPR016090">
    <property type="entry name" value="PLA2-like_dom"/>
</dbReference>
<dbReference type="GO" id="GO:0005509">
    <property type="term" value="F:calcium ion binding"/>
    <property type="evidence" value="ECO:0007669"/>
    <property type="project" value="InterPro"/>
</dbReference>
<dbReference type="GO" id="GO:0005576">
    <property type="term" value="C:extracellular region"/>
    <property type="evidence" value="ECO:0007669"/>
    <property type="project" value="UniProtKB-SubCell"/>
</dbReference>
<dbReference type="InterPro" id="IPR033113">
    <property type="entry name" value="PLA2_histidine"/>
</dbReference>
<dbReference type="GO" id="GO:0050482">
    <property type="term" value="P:arachidonate secretion"/>
    <property type="evidence" value="ECO:0007669"/>
    <property type="project" value="InterPro"/>
</dbReference>
<dbReference type="InterPro" id="IPR033112">
    <property type="entry name" value="PLA2_Asp_AS"/>
</dbReference>
<dbReference type="InterPro" id="IPR001211">
    <property type="entry name" value="PLA2"/>
</dbReference>
<dbReference type="Pfam" id="PF00068">
    <property type="entry name" value="Phospholip_A2_1"/>
    <property type="match status" value="1"/>
</dbReference>
<dbReference type="Proteomes" id="UP000440578">
    <property type="component" value="Unassembled WGS sequence"/>
</dbReference>
<feature type="active site" evidence="4">
    <location>
        <position position="172"/>
    </location>
</feature>
<evidence type="ECO:0000256" key="5">
    <source>
        <dbReference type="PIRSR" id="PIRSR601211-2"/>
    </source>
</evidence>
<feature type="binding site" evidence="5">
    <location>
        <position position="154"/>
    </location>
    <ligand>
        <name>Ca(2+)</name>
        <dbReference type="ChEBI" id="CHEBI:29108"/>
    </ligand>
</feature>
<comment type="catalytic activity">
    <reaction evidence="8">
        <text>a 1,2-diacyl-sn-glycero-3-phosphocholine + H2O = a 1-acyl-sn-glycero-3-phosphocholine + a fatty acid + H(+)</text>
        <dbReference type="Rhea" id="RHEA:15801"/>
        <dbReference type="ChEBI" id="CHEBI:15377"/>
        <dbReference type="ChEBI" id="CHEBI:15378"/>
        <dbReference type="ChEBI" id="CHEBI:28868"/>
        <dbReference type="ChEBI" id="CHEBI:57643"/>
        <dbReference type="ChEBI" id="CHEBI:58168"/>
        <dbReference type="EC" id="3.1.1.4"/>
    </reaction>
</comment>
<dbReference type="OrthoDB" id="5841574at2759"/>
<dbReference type="PROSITE" id="PS00119">
    <property type="entry name" value="PA2_ASP"/>
    <property type="match status" value="1"/>
</dbReference>
<keyword evidence="8" id="KW-0378">Hydrolase</keyword>
<dbReference type="GO" id="GO:0004623">
    <property type="term" value="F:phospholipase A2 activity"/>
    <property type="evidence" value="ECO:0007669"/>
    <property type="project" value="UniProtKB-EC"/>
</dbReference>
<evidence type="ECO:0000256" key="2">
    <source>
        <dbReference type="ARBA" id="ARBA00022525"/>
    </source>
</evidence>
<dbReference type="InterPro" id="IPR036444">
    <property type="entry name" value="PLipase_A2_dom_sf"/>
</dbReference>
<dbReference type="EC" id="3.1.1.4" evidence="8"/>
<feature type="domain" description="Phospholipase A2-like central" evidence="10">
    <location>
        <begin position="127"/>
        <end position="248"/>
    </location>
</feature>
<organism evidence="11 12">
    <name type="scientific">Amphibalanus amphitrite</name>
    <name type="common">Striped barnacle</name>
    <name type="synonym">Balanus amphitrite</name>
    <dbReference type="NCBI Taxonomy" id="1232801"/>
    <lineage>
        <taxon>Eukaryota</taxon>
        <taxon>Metazoa</taxon>
        <taxon>Ecdysozoa</taxon>
        <taxon>Arthropoda</taxon>
        <taxon>Crustacea</taxon>
        <taxon>Multicrustacea</taxon>
        <taxon>Cirripedia</taxon>
        <taxon>Thoracica</taxon>
        <taxon>Thoracicalcarea</taxon>
        <taxon>Balanomorpha</taxon>
        <taxon>Balanoidea</taxon>
        <taxon>Balanidae</taxon>
        <taxon>Amphibalaninae</taxon>
        <taxon>Amphibalanus</taxon>
    </lineage>
</organism>
<feature type="binding site" evidence="5">
    <location>
        <position position="152"/>
    </location>
    <ligand>
        <name>Ca(2+)</name>
        <dbReference type="ChEBI" id="CHEBI:29108"/>
    </ligand>
</feature>
<dbReference type="SMART" id="SM00085">
    <property type="entry name" value="PA2c"/>
    <property type="match status" value="1"/>
</dbReference>
<evidence type="ECO:0000256" key="1">
    <source>
        <dbReference type="ARBA" id="ARBA00004613"/>
    </source>
</evidence>
<keyword evidence="5" id="KW-0479">Metal-binding</keyword>
<dbReference type="PRINTS" id="PR00389">
    <property type="entry name" value="PHPHLIPASEA2"/>
</dbReference>
<keyword evidence="12" id="KW-1185">Reference proteome</keyword>
<keyword evidence="2 8" id="KW-0964">Secreted</keyword>
<sequence>MTYLHGVAGSLNIPSTAVTSFRTPPGAHSAQLLPASVDSLLADPVPAPAPNASSPYSPPDSPSAPSGRSQDGATPVDSLTPAEYEALLRSVSDLDPGSGRALSAISSGATASELRWMLVTHSRRKRNVVQLGDMMKCATGCSPIAYKGYGCYCGFLGSGKIIDGIDHCCYEHDWCYWRARSCFTDPFGVSFYVSRYKWSCQDGKPQCAVGTGSACARELCECDRQFAKCLRHFPCPQSRPVCTSSPLRHWQNLFLGMRKPDSKEHYPIRIRPAYKLRQ</sequence>
<keyword evidence="8" id="KW-0443">Lipid metabolism</keyword>
<dbReference type="EMBL" id="VIIS01001695">
    <property type="protein sequence ID" value="KAF0294273.1"/>
    <property type="molecule type" value="Genomic_DNA"/>
</dbReference>
<evidence type="ECO:0000313" key="12">
    <source>
        <dbReference type="Proteomes" id="UP000440578"/>
    </source>
</evidence>
<name>A0A6A4VKU3_AMPAM</name>
<dbReference type="CDD" id="cd00125">
    <property type="entry name" value="PLA2c"/>
    <property type="match status" value="1"/>
</dbReference>
<evidence type="ECO:0000256" key="3">
    <source>
        <dbReference type="ARBA" id="ARBA00023157"/>
    </source>
</evidence>
<comment type="cofactor">
    <cofactor evidence="5">
        <name>Ca(2+)</name>
        <dbReference type="ChEBI" id="CHEBI:29108"/>
    </cofactor>
    <text evidence="5">Binds 1 Ca(2+) ion per subunit.</text>
</comment>
<evidence type="ECO:0000256" key="7">
    <source>
        <dbReference type="RuleBase" id="RU003654"/>
    </source>
</evidence>
<feature type="binding site" evidence="5">
    <location>
        <position position="173"/>
    </location>
    <ligand>
        <name>Ca(2+)</name>
        <dbReference type="ChEBI" id="CHEBI:29108"/>
    </ligand>
</feature>
<dbReference type="AlphaFoldDB" id="A0A6A4VKU3"/>
<feature type="disulfide bond" evidence="6">
    <location>
        <begin position="153"/>
        <end position="169"/>
    </location>
</feature>
<keyword evidence="5 8" id="KW-0106">Calcium</keyword>
<feature type="region of interest" description="Disordered" evidence="9">
    <location>
        <begin position="41"/>
        <end position="76"/>
    </location>
</feature>
<evidence type="ECO:0000256" key="4">
    <source>
        <dbReference type="PIRSR" id="PIRSR601211-1"/>
    </source>
</evidence>
<keyword evidence="3 6" id="KW-1015">Disulfide bond</keyword>
<dbReference type="Gene3D" id="1.20.90.10">
    <property type="entry name" value="Phospholipase A2 domain"/>
    <property type="match status" value="1"/>
</dbReference>
<evidence type="ECO:0000313" key="11">
    <source>
        <dbReference type="EMBL" id="KAF0294273.1"/>
    </source>
</evidence>
<gene>
    <name evidence="11" type="primary">PA2V</name>
    <name evidence="11" type="ORF">FJT64_008031</name>
</gene>
<evidence type="ECO:0000256" key="8">
    <source>
        <dbReference type="RuleBase" id="RU361236"/>
    </source>
</evidence>
<dbReference type="GO" id="GO:0016042">
    <property type="term" value="P:lipid catabolic process"/>
    <property type="evidence" value="ECO:0007669"/>
    <property type="project" value="InterPro"/>
</dbReference>